<evidence type="ECO:0000256" key="1">
    <source>
        <dbReference type="ARBA" id="ARBA00001961"/>
    </source>
</evidence>
<dbReference type="Pfam" id="PF13640">
    <property type="entry name" value="2OG-FeII_Oxy_3"/>
    <property type="match status" value="1"/>
</dbReference>
<dbReference type="PROSITE" id="PS50076">
    <property type="entry name" value="DNAJ_2"/>
    <property type="match status" value="1"/>
</dbReference>
<feature type="region of interest" description="Disordered" evidence="4">
    <location>
        <begin position="257"/>
        <end position="277"/>
    </location>
</feature>
<dbReference type="EMBL" id="CAUJNA010003377">
    <property type="protein sequence ID" value="CAJ1400571.1"/>
    <property type="molecule type" value="Genomic_DNA"/>
</dbReference>
<dbReference type="GO" id="GO:0005506">
    <property type="term" value="F:iron ion binding"/>
    <property type="evidence" value="ECO:0007669"/>
    <property type="project" value="InterPro"/>
</dbReference>
<evidence type="ECO:0000256" key="2">
    <source>
        <dbReference type="ARBA" id="ARBA00022964"/>
    </source>
</evidence>
<keyword evidence="7" id="KW-1185">Reference proteome</keyword>
<name>A0AA36J7G1_9DINO</name>
<dbReference type="Gene3D" id="1.10.287.110">
    <property type="entry name" value="DnaJ domain"/>
    <property type="match status" value="1"/>
</dbReference>
<dbReference type="GO" id="GO:0016705">
    <property type="term" value="F:oxidoreductase activity, acting on paired donors, with incorporation or reduction of molecular oxygen"/>
    <property type="evidence" value="ECO:0007669"/>
    <property type="project" value="InterPro"/>
</dbReference>
<evidence type="ECO:0000256" key="3">
    <source>
        <dbReference type="ARBA" id="ARBA00023002"/>
    </source>
</evidence>
<feature type="compositionally biased region" description="Basic and acidic residues" evidence="4">
    <location>
        <begin position="330"/>
        <end position="341"/>
    </location>
</feature>
<feature type="region of interest" description="Disordered" evidence="4">
    <location>
        <begin position="282"/>
        <end position="301"/>
    </location>
</feature>
<dbReference type="PANTHER" id="PTHR12117">
    <property type="entry name" value="HISTONE ACETYLTRANSFERASE COMPLEX"/>
    <property type="match status" value="1"/>
</dbReference>
<keyword evidence="3" id="KW-0560">Oxidoreductase</keyword>
<evidence type="ECO:0000313" key="6">
    <source>
        <dbReference type="EMBL" id="CAJ1400571.1"/>
    </source>
</evidence>
<keyword evidence="2" id="KW-0223">Dioxygenase</keyword>
<evidence type="ECO:0000256" key="4">
    <source>
        <dbReference type="SAM" id="MobiDB-lite"/>
    </source>
</evidence>
<dbReference type="InterPro" id="IPR036869">
    <property type="entry name" value="J_dom_sf"/>
</dbReference>
<dbReference type="GO" id="GO:0051213">
    <property type="term" value="F:dioxygenase activity"/>
    <property type="evidence" value="ECO:0007669"/>
    <property type="project" value="UniProtKB-KW"/>
</dbReference>
<dbReference type="Pfam" id="PF00226">
    <property type="entry name" value="DnaJ"/>
    <property type="match status" value="1"/>
</dbReference>
<dbReference type="GO" id="GO:0031418">
    <property type="term" value="F:L-ascorbic acid binding"/>
    <property type="evidence" value="ECO:0007669"/>
    <property type="project" value="InterPro"/>
</dbReference>
<dbReference type="PANTHER" id="PTHR12117:SF0">
    <property type="entry name" value="PROLYL 3-HYDROXYLASE OGFOD1"/>
    <property type="match status" value="1"/>
</dbReference>
<dbReference type="Gene3D" id="2.60.120.620">
    <property type="entry name" value="q2cbj1_9rhob like domain"/>
    <property type="match status" value="1"/>
</dbReference>
<feature type="compositionally biased region" description="Basic residues" evidence="4">
    <location>
        <begin position="19"/>
        <end position="28"/>
    </location>
</feature>
<dbReference type="PROSITE" id="PS00636">
    <property type="entry name" value="DNAJ_1"/>
    <property type="match status" value="1"/>
</dbReference>
<dbReference type="InterPro" id="IPR006620">
    <property type="entry name" value="Pro_4_hyd_alph"/>
</dbReference>
<feature type="region of interest" description="Disordered" evidence="4">
    <location>
        <begin position="688"/>
        <end position="729"/>
    </location>
</feature>
<dbReference type="Proteomes" id="UP001178507">
    <property type="component" value="Unassembled WGS sequence"/>
</dbReference>
<comment type="caution">
    <text evidence="6">The sequence shown here is derived from an EMBL/GenBank/DDBJ whole genome shotgun (WGS) entry which is preliminary data.</text>
</comment>
<feature type="domain" description="J" evidence="5">
    <location>
        <begin position="420"/>
        <end position="481"/>
    </location>
</feature>
<evidence type="ECO:0000313" key="7">
    <source>
        <dbReference type="Proteomes" id="UP001178507"/>
    </source>
</evidence>
<dbReference type="InterPro" id="IPR044862">
    <property type="entry name" value="Pro_4_hyd_alph_FE2OG_OXY"/>
</dbReference>
<dbReference type="InterPro" id="IPR051842">
    <property type="entry name" value="uS12_prolyl_hydroxylase"/>
</dbReference>
<sequence length="755" mass="84461">MGRGPRTPKGPKLEPKPEPRRKRRKRQAVRIVEEDTCQDVDASEKLAAWAEDTQRLQRWLTSRGGLESPLLEAPGKLLRLRDYFPLEMADNALQILENLPEEAWQQSLQQGDSQPQLLARPSESADVMDIPELAPLRSVFWRMLPSLRGRPTLPIFSCGRYGASDFIGRHDDQALVPFFGDGVVYSRTVAAIWYLTKDWSEAEGGSLVDLEADEEKLVPIYNSLVVFEVPHWHAVSAVTAQRYRYSIFGWWHQKDEPSAASSSRKPTKAKKVVRAKKRTLASGASDLTQRKTQKSGKADSALMMDAAYSTQSTGHRGSATDAPGEPAECFEDRSLPSKGETKSASQAEVQDSEACLRRRVQRAARPKLPGDEELWRHVWRCVEGEAPNSAHEPKPREPCYALVVYRRLTGKQPPGRATFGHYDVLGLARSASAAQIHAAYRRRALATHPDKGGNVEEFRRVVAAFEELADARRRAAYDRALRMFGRSDGTGQSFEATAATSRAPGGARALQLQLLASAAMERRLRELPLAQLQALDELLRARPLKRFMPSAVELGPNVAQLRGGYRVSLAWHGLQLSSNLTPCLAQAIDWQIALQQLRARAERRLADENAGLERSPLLWEELLDIAEQEPSLELSFAAVWSRKSKPSTSPVVQDLTLALDFWRRFQALPGASSDAALRRLKQQAAAEAKRSRAQRKGAQKRLAGGLRQELRRRRRNAKEAHSGGPAQQQVAHCETRLVLWRRIRGKTPESQVYWA</sequence>
<gene>
    <name evidence="6" type="ORF">EVOR1521_LOCUS23887</name>
</gene>
<feature type="region of interest" description="Disordered" evidence="4">
    <location>
        <begin position="308"/>
        <end position="353"/>
    </location>
</feature>
<reference evidence="6" key="1">
    <citation type="submission" date="2023-08" db="EMBL/GenBank/DDBJ databases">
        <authorList>
            <person name="Chen Y."/>
            <person name="Shah S."/>
            <person name="Dougan E. K."/>
            <person name="Thang M."/>
            <person name="Chan C."/>
        </authorList>
    </citation>
    <scope>NUCLEOTIDE SEQUENCE</scope>
</reference>
<protein>
    <recommendedName>
        <fullName evidence="5">J domain-containing protein</fullName>
    </recommendedName>
</protein>
<dbReference type="AlphaFoldDB" id="A0AA36J7G1"/>
<feature type="region of interest" description="Disordered" evidence="4">
    <location>
        <begin position="1"/>
        <end position="29"/>
    </location>
</feature>
<organism evidence="6 7">
    <name type="scientific">Effrenium voratum</name>
    <dbReference type="NCBI Taxonomy" id="2562239"/>
    <lineage>
        <taxon>Eukaryota</taxon>
        <taxon>Sar</taxon>
        <taxon>Alveolata</taxon>
        <taxon>Dinophyceae</taxon>
        <taxon>Suessiales</taxon>
        <taxon>Symbiodiniaceae</taxon>
        <taxon>Effrenium</taxon>
    </lineage>
</organism>
<dbReference type="SMART" id="SM00271">
    <property type="entry name" value="DnaJ"/>
    <property type="match status" value="1"/>
</dbReference>
<dbReference type="InterPro" id="IPR001623">
    <property type="entry name" value="DnaJ_domain"/>
</dbReference>
<evidence type="ECO:0000259" key="5">
    <source>
        <dbReference type="PROSITE" id="PS50076"/>
    </source>
</evidence>
<feature type="compositionally biased region" description="Basic residues" evidence="4">
    <location>
        <begin position="265"/>
        <end position="277"/>
    </location>
</feature>
<proteinExistence type="predicted"/>
<accession>A0AA36J7G1</accession>
<dbReference type="SMART" id="SM00702">
    <property type="entry name" value="P4Hc"/>
    <property type="match status" value="1"/>
</dbReference>
<dbReference type="InterPro" id="IPR018253">
    <property type="entry name" value="DnaJ_domain_CS"/>
</dbReference>
<dbReference type="SUPFAM" id="SSF46565">
    <property type="entry name" value="Chaperone J-domain"/>
    <property type="match status" value="1"/>
</dbReference>
<comment type="cofactor">
    <cofactor evidence="1">
        <name>L-ascorbate</name>
        <dbReference type="ChEBI" id="CHEBI:38290"/>
    </cofactor>
</comment>
<dbReference type="CDD" id="cd06257">
    <property type="entry name" value="DnaJ"/>
    <property type="match status" value="1"/>
</dbReference>